<feature type="domain" description="Ig-like" evidence="6">
    <location>
        <begin position="11"/>
        <end position="97"/>
    </location>
</feature>
<reference evidence="8" key="2">
    <citation type="submission" date="2025-08" db="UniProtKB">
        <authorList>
            <consortium name="RefSeq"/>
        </authorList>
    </citation>
    <scope>IDENTIFICATION</scope>
</reference>
<feature type="domain" description="Ig-like" evidence="6">
    <location>
        <begin position="119"/>
        <end position="203"/>
    </location>
</feature>
<dbReference type="InterPro" id="IPR013783">
    <property type="entry name" value="Ig-like_fold"/>
</dbReference>
<dbReference type="InterPro" id="IPR007110">
    <property type="entry name" value="Ig-like_dom"/>
</dbReference>
<evidence type="ECO:0000259" key="6">
    <source>
        <dbReference type="PROSITE" id="PS50835"/>
    </source>
</evidence>
<keyword evidence="2" id="KW-1015">Disulfide bond</keyword>
<evidence type="ECO:0000313" key="7">
    <source>
        <dbReference type="Proteomes" id="UP001652625"/>
    </source>
</evidence>
<dbReference type="InterPro" id="IPR036179">
    <property type="entry name" value="Ig-like_dom_sf"/>
</dbReference>
<organism evidence="7 8">
    <name type="scientific">Hydra vulgaris</name>
    <name type="common">Hydra</name>
    <name type="synonym">Hydra attenuata</name>
    <dbReference type="NCBI Taxonomy" id="6087"/>
    <lineage>
        <taxon>Eukaryota</taxon>
        <taxon>Metazoa</taxon>
        <taxon>Cnidaria</taxon>
        <taxon>Hydrozoa</taxon>
        <taxon>Hydroidolina</taxon>
        <taxon>Anthoathecata</taxon>
        <taxon>Aplanulata</taxon>
        <taxon>Hydridae</taxon>
        <taxon>Hydra</taxon>
    </lineage>
</organism>
<keyword evidence="7" id="KW-1185">Reference proteome</keyword>
<name>A0ABM4BDK0_HYDVU</name>
<dbReference type="InterPro" id="IPR003599">
    <property type="entry name" value="Ig_sub"/>
</dbReference>
<dbReference type="InterPro" id="IPR000884">
    <property type="entry name" value="TSP1_rpt"/>
</dbReference>
<dbReference type="PROSITE" id="PS50835">
    <property type="entry name" value="IG_LIKE"/>
    <property type="match status" value="3"/>
</dbReference>
<keyword evidence="3" id="KW-0325">Glycoprotein</keyword>
<dbReference type="GeneID" id="100208243"/>
<sequence length="344" mass="38594">MLFFVLIVLVSNVLSITKVVNIDLNSEKEVLLICLTKNKEDFVTWYKKNSKTKTFDELGFSETVIFPDLNSIQLKDVEKEDLGIYVCKDPLTEVTFTTFELVEKNITQVTKVTIEPPSPPLQWVLLPNSENTITNGRLHVFACRASGGKVNVEAFRLNKNGSIREKLRQGGVVLHNPSENDTGKYLCVANNSAASIKHEFNIFVIVHGGISEWSHWSLCNQNCGFGTQVRTRNCTNPKPANGGMPCSEESLQRRQCKSRSCSAPKLTKFGFDLTDDNNLKLDCFATGIPTPKILWKYDGDDLPKEYGSEETRLIIPKTKARSGEYSCTVENPAGYFTMYINVDL</sequence>
<proteinExistence type="predicted"/>
<dbReference type="Pfam" id="PF13927">
    <property type="entry name" value="Ig_3"/>
    <property type="match status" value="1"/>
</dbReference>
<keyword evidence="4" id="KW-0393">Immunoglobulin domain</keyword>
<dbReference type="InterPro" id="IPR036383">
    <property type="entry name" value="TSP1_rpt_sf"/>
</dbReference>
<dbReference type="InterPro" id="IPR003598">
    <property type="entry name" value="Ig_sub2"/>
</dbReference>
<feature type="domain" description="Ig-like" evidence="6">
    <location>
        <begin position="264"/>
        <end position="343"/>
    </location>
</feature>
<feature type="signal peptide" evidence="5">
    <location>
        <begin position="1"/>
        <end position="15"/>
    </location>
</feature>
<dbReference type="RefSeq" id="XP_065646995.1">
    <property type="nucleotide sequence ID" value="XM_065790923.1"/>
</dbReference>
<keyword evidence="1 5" id="KW-0732">Signal</keyword>
<dbReference type="SMART" id="SM00408">
    <property type="entry name" value="IGc2"/>
    <property type="match status" value="2"/>
</dbReference>
<dbReference type="SMART" id="SM00209">
    <property type="entry name" value="TSP1"/>
    <property type="match status" value="1"/>
</dbReference>
<dbReference type="Gene3D" id="2.20.100.10">
    <property type="entry name" value="Thrombospondin type-1 (TSP1) repeat"/>
    <property type="match status" value="1"/>
</dbReference>
<dbReference type="SMART" id="SM00409">
    <property type="entry name" value="IG"/>
    <property type="match status" value="3"/>
</dbReference>
<evidence type="ECO:0000256" key="4">
    <source>
        <dbReference type="ARBA" id="ARBA00023319"/>
    </source>
</evidence>
<dbReference type="Pfam" id="PF19028">
    <property type="entry name" value="TSP1_spondin"/>
    <property type="match status" value="1"/>
</dbReference>
<gene>
    <name evidence="8" type="primary">LOC100208243</name>
</gene>
<dbReference type="SUPFAM" id="SSF82895">
    <property type="entry name" value="TSP-1 type 1 repeat"/>
    <property type="match status" value="1"/>
</dbReference>
<dbReference type="Gene3D" id="2.60.40.10">
    <property type="entry name" value="Immunoglobulins"/>
    <property type="match status" value="2"/>
</dbReference>
<dbReference type="PROSITE" id="PS50092">
    <property type="entry name" value="TSP1"/>
    <property type="match status" value="1"/>
</dbReference>
<protein>
    <submittedName>
        <fullName evidence="8">Hemicentin-1</fullName>
    </submittedName>
</protein>
<evidence type="ECO:0000256" key="5">
    <source>
        <dbReference type="SAM" id="SignalP"/>
    </source>
</evidence>
<dbReference type="PANTHER" id="PTHR10075:SF14">
    <property type="entry name" value="CELL ADHESION MOLECULE DSCAM2-RELATED"/>
    <property type="match status" value="1"/>
</dbReference>
<dbReference type="PANTHER" id="PTHR10075">
    <property type="entry name" value="BASIGIN RELATED"/>
    <property type="match status" value="1"/>
</dbReference>
<reference evidence="7" key="1">
    <citation type="submission" date="2025-05" db="UniProtKB">
        <authorList>
            <consortium name="RefSeq"/>
        </authorList>
    </citation>
    <scope>NUCLEOTIDE SEQUENCE [LARGE SCALE GENOMIC DNA]</scope>
</reference>
<evidence type="ECO:0000256" key="1">
    <source>
        <dbReference type="ARBA" id="ARBA00022729"/>
    </source>
</evidence>
<accession>A0ABM4BDK0</accession>
<dbReference type="Proteomes" id="UP001652625">
    <property type="component" value="Chromosome 02"/>
</dbReference>
<evidence type="ECO:0000256" key="3">
    <source>
        <dbReference type="ARBA" id="ARBA00023180"/>
    </source>
</evidence>
<evidence type="ECO:0000256" key="2">
    <source>
        <dbReference type="ARBA" id="ARBA00023157"/>
    </source>
</evidence>
<evidence type="ECO:0000313" key="8">
    <source>
        <dbReference type="RefSeq" id="XP_065646995.1"/>
    </source>
</evidence>
<feature type="chain" id="PRO_5047277012" evidence="5">
    <location>
        <begin position="16"/>
        <end position="344"/>
    </location>
</feature>
<dbReference type="SUPFAM" id="SSF48726">
    <property type="entry name" value="Immunoglobulin"/>
    <property type="match status" value="3"/>
</dbReference>
<dbReference type="InterPro" id="IPR044004">
    <property type="entry name" value="TSP1_spondin_dom"/>
</dbReference>